<dbReference type="EMBL" id="JAWDGP010002062">
    <property type="protein sequence ID" value="KAK3785782.1"/>
    <property type="molecule type" value="Genomic_DNA"/>
</dbReference>
<comment type="caution">
    <text evidence="1">The sequence shown here is derived from an EMBL/GenBank/DDBJ whole genome shotgun (WGS) entry which is preliminary data.</text>
</comment>
<dbReference type="AlphaFoldDB" id="A0AAE1ADT4"/>
<organism evidence="1 2">
    <name type="scientific">Elysia crispata</name>
    <name type="common">lettuce slug</name>
    <dbReference type="NCBI Taxonomy" id="231223"/>
    <lineage>
        <taxon>Eukaryota</taxon>
        <taxon>Metazoa</taxon>
        <taxon>Spiralia</taxon>
        <taxon>Lophotrochozoa</taxon>
        <taxon>Mollusca</taxon>
        <taxon>Gastropoda</taxon>
        <taxon>Heterobranchia</taxon>
        <taxon>Euthyneura</taxon>
        <taxon>Panpulmonata</taxon>
        <taxon>Sacoglossa</taxon>
        <taxon>Placobranchoidea</taxon>
        <taxon>Plakobranchidae</taxon>
        <taxon>Elysia</taxon>
    </lineage>
</organism>
<reference evidence="1" key="1">
    <citation type="journal article" date="2023" name="G3 (Bethesda)">
        <title>A reference genome for the long-term kleptoplast-retaining sea slug Elysia crispata morphotype clarki.</title>
        <authorList>
            <person name="Eastman K.E."/>
            <person name="Pendleton A.L."/>
            <person name="Shaikh M.A."/>
            <person name="Suttiyut T."/>
            <person name="Ogas R."/>
            <person name="Tomko P."/>
            <person name="Gavelis G."/>
            <person name="Widhalm J.R."/>
            <person name="Wisecaver J.H."/>
        </authorList>
    </citation>
    <scope>NUCLEOTIDE SEQUENCE</scope>
    <source>
        <strain evidence="1">ECLA1</strain>
    </source>
</reference>
<evidence type="ECO:0000313" key="2">
    <source>
        <dbReference type="Proteomes" id="UP001283361"/>
    </source>
</evidence>
<gene>
    <name evidence="1" type="ORF">RRG08_031017</name>
</gene>
<accession>A0AAE1ADT4</accession>
<dbReference type="Proteomes" id="UP001283361">
    <property type="component" value="Unassembled WGS sequence"/>
</dbReference>
<name>A0AAE1ADT4_9GAST</name>
<evidence type="ECO:0000313" key="1">
    <source>
        <dbReference type="EMBL" id="KAK3785782.1"/>
    </source>
</evidence>
<proteinExistence type="predicted"/>
<sequence>MIETLENSTDLNTTATKFNYDLNIPVVQTQAGKRISQGIGSISSNNLSAIDRQKFLGNPHVILRITLAKVMMTYGAHFEIPTMNTRSRYRYIYIVICAKTVGIAHVKVEKGQNRTTKFRVRDKL</sequence>
<protein>
    <submittedName>
        <fullName evidence="1">Uncharacterized protein</fullName>
    </submittedName>
</protein>
<keyword evidence="2" id="KW-1185">Reference proteome</keyword>